<dbReference type="AlphaFoldDB" id="A0AA36EBX4"/>
<evidence type="ECO:0000313" key="2">
    <source>
        <dbReference type="Proteomes" id="UP001177003"/>
    </source>
</evidence>
<gene>
    <name evidence="1" type="ORF">LSALG_LOCUS29776</name>
</gene>
<dbReference type="Proteomes" id="UP001177003">
    <property type="component" value="Chromosome 6"/>
</dbReference>
<organism evidence="1 2">
    <name type="scientific">Lactuca saligna</name>
    <name type="common">Willowleaf lettuce</name>
    <dbReference type="NCBI Taxonomy" id="75948"/>
    <lineage>
        <taxon>Eukaryota</taxon>
        <taxon>Viridiplantae</taxon>
        <taxon>Streptophyta</taxon>
        <taxon>Embryophyta</taxon>
        <taxon>Tracheophyta</taxon>
        <taxon>Spermatophyta</taxon>
        <taxon>Magnoliopsida</taxon>
        <taxon>eudicotyledons</taxon>
        <taxon>Gunneridae</taxon>
        <taxon>Pentapetalae</taxon>
        <taxon>asterids</taxon>
        <taxon>campanulids</taxon>
        <taxon>Asterales</taxon>
        <taxon>Asteraceae</taxon>
        <taxon>Cichorioideae</taxon>
        <taxon>Cichorieae</taxon>
        <taxon>Lactucinae</taxon>
        <taxon>Lactuca</taxon>
    </lineage>
</organism>
<sequence length="159" mass="18349">MAKEGTINIIEQAKDYLDHLKHIKPQYETWTASKITVVKVTGPIETDNFPNAKLKVARGSFSQVYEFILANLPCLNPYDWIVLYNFLLRYGQKYEPVIAHLKQMIISYIYEVGQMDAEIVVVLIRKPSVLPKDNPDGFDKMKLGKIQKNRWCVAFQLKG</sequence>
<protein>
    <submittedName>
        <fullName evidence="1">Uncharacterized protein</fullName>
    </submittedName>
</protein>
<keyword evidence="2" id="KW-1185">Reference proteome</keyword>
<dbReference type="EMBL" id="OX465082">
    <property type="protein sequence ID" value="CAI9290589.1"/>
    <property type="molecule type" value="Genomic_DNA"/>
</dbReference>
<evidence type="ECO:0000313" key="1">
    <source>
        <dbReference type="EMBL" id="CAI9290589.1"/>
    </source>
</evidence>
<name>A0AA36EBX4_LACSI</name>
<reference evidence="1" key="1">
    <citation type="submission" date="2023-04" db="EMBL/GenBank/DDBJ databases">
        <authorList>
            <person name="Vijverberg K."/>
            <person name="Xiong W."/>
            <person name="Schranz E."/>
        </authorList>
    </citation>
    <scope>NUCLEOTIDE SEQUENCE</scope>
</reference>
<accession>A0AA36EBX4</accession>
<proteinExistence type="predicted"/>